<accession>A0A1H0V5D6</accession>
<evidence type="ECO:0000313" key="2">
    <source>
        <dbReference type="Proteomes" id="UP000182412"/>
    </source>
</evidence>
<proteinExistence type="predicted"/>
<protein>
    <submittedName>
        <fullName evidence="1">Uncharacterized protein</fullName>
    </submittedName>
</protein>
<dbReference type="EMBL" id="FNJQ01000045">
    <property type="protein sequence ID" value="SDP73495.1"/>
    <property type="molecule type" value="Genomic_DNA"/>
</dbReference>
<evidence type="ECO:0000313" key="1">
    <source>
        <dbReference type="EMBL" id="SDP73495.1"/>
    </source>
</evidence>
<dbReference type="AlphaFoldDB" id="A0A1H0V5D6"/>
<sequence length="166" mass="17798">MRYRQLLCFNHANAFVDMASLGGFVNHGDGVVGVADYAFPGRVQGQFLAAKDIFASTLALGLEIASGTDIRPLHIFAFTQFAKSLGHSSGKGLEHIREIGGIGNTDGMFFVHIQASGTANYQKAGVRAAQNVAKVLQGLAVQGECFFSLGTKGVNYHIKALEVFYR</sequence>
<organism evidence="1 2">
    <name type="scientific">Selenomonas ruminantium</name>
    <dbReference type="NCBI Taxonomy" id="971"/>
    <lineage>
        <taxon>Bacteria</taxon>
        <taxon>Bacillati</taxon>
        <taxon>Bacillota</taxon>
        <taxon>Negativicutes</taxon>
        <taxon>Selenomonadales</taxon>
        <taxon>Selenomonadaceae</taxon>
        <taxon>Selenomonas</taxon>
    </lineage>
</organism>
<dbReference type="Proteomes" id="UP000182412">
    <property type="component" value="Unassembled WGS sequence"/>
</dbReference>
<reference evidence="1 2" key="1">
    <citation type="submission" date="2016-10" db="EMBL/GenBank/DDBJ databases">
        <authorList>
            <person name="de Groot N.N."/>
        </authorList>
    </citation>
    <scope>NUCLEOTIDE SEQUENCE [LARGE SCALE GENOMIC DNA]</scope>
    <source>
        <strain evidence="1 2">S137</strain>
    </source>
</reference>
<name>A0A1H0V5D6_SELRU</name>
<gene>
    <name evidence="1" type="ORF">SAMN05216366_1455</name>
</gene>